<feature type="region of interest" description="Disordered" evidence="1">
    <location>
        <begin position="75"/>
        <end position="129"/>
    </location>
</feature>
<dbReference type="Proteomes" id="UP001445076">
    <property type="component" value="Unassembled WGS sequence"/>
</dbReference>
<gene>
    <name evidence="3" type="ORF">OTU49_012569</name>
</gene>
<dbReference type="CDD" id="cd23802">
    <property type="entry name" value="UBCc_UBE2Q"/>
    <property type="match status" value="1"/>
</dbReference>
<evidence type="ECO:0000256" key="1">
    <source>
        <dbReference type="SAM" id="MobiDB-lite"/>
    </source>
</evidence>
<accession>A0AAW0VZX6</accession>
<reference evidence="3 4" key="1">
    <citation type="journal article" date="2024" name="BMC Genomics">
        <title>Genome assembly of redclaw crayfish (Cherax quadricarinatus) provides insights into its immune adaptation and hypoxia tolerance.</title>
        <authorList>
            <person name="Liu Z."/>
            <person name="Zheng J."/>
            <person name="Li H."/>
            <person name="Fang K."/>
            <person name="Wang S."/>
            <person name="He J."/>
            <person name="Zhou D."/>
            <person name="Weng S."/>
            <person name="Chi M."/>
            <person name="Gu Z."/>
            <person name="He J."/>
            <person name="Li F."/>
            <person name="Wang M."/>
        </authorList>
    </citation>
    <scope>NUCLEOTIDE SEQUENCE [LARGE SCALE GENOMIC DNA]</scope>
    <source>
        <strain evidence="3">ZL_2023a</strain>
    </source>
</reference>
<sequence>MRGRAVREAVREESVVEKVEDTVRRFPHHRQRRGQPLRRQRCSSLHSLLRQQLLTQGTKMAAAFRKLFRSSDKLEPQYHTTEASPTTTTTTTTTTSNNHINHNTCRDSSSRTSMNTAGNRSQLSGAWGQDTTGEGVVALVGGGGCIGAGSGDGGSAGGHNGLNSPSTARKFFSRHTYLEGSRVGPSEGVVSQHSPKSSSRGKTPLGASAPTSTGVLFKKASQGSSGAAGGSGGSGGGILNESTTKHMKIVRTRRLMKEFQELSRGQQNAKDPVFTVDLVNDCLYEWKVKLLRVDPDSELHRDMQEMNVHHILLSLSFPENFPFHPPFLRVLSPRLEK</sequence>
<feature type="compositionally biased region" description="Polar residues" evidence="1">
    <location>
        <begin position="189"/>
        <end position="201"/>
    </location>
</feature>
<proteinExistence type="predicted"/>
<evidence type="ECO:0000313" key="3">
    <source>
        <dbReference type="EMBL" id="KAK8721784.1"/>
    </source>
</evidence>
<dbReference type="EMBL" id="JARKIK010000098">
    <property type="protein sequence ID" value="KAK8721784.1"/>
    <property type="molecule type" value="Genomic_DNA"/>
</dbReference>
<keyword evidence="4" id="KW-1185">Reference proteome</keyword>
<dbReference type="PROSITE" id="PS50127">
    <property type="entry name" value="UBC_2"/>
    <property type="match status" value="1"/>
</dbReference>
<feature type="region of interest" description="Disordered" evidence="1">
    <location>
        <begin position="180"/>
        <end position="244"/>
    </location>
</feature>
<dbReference type="InterPro" id="IPR000608">
    <property type="entry name" value="UBC"/>
</dbReference>
<organism evidence="3 4">
    <name type="scientific">Cherax quadricarinatus</name>
    <name type="common">Australian red claw crayfish</name>
    <dbReference type="NCBI Taxonomy" id="27406"/>
    <lineage>
        <taxon>Eukaryota</taxon>
        <taxon>Metazoa</taxon>
        <taxon>Ecdysozoa</taxon>
        <taxon>Arthropoda</taxon>
        <taxon>Crustacea</taxon>
        <taxon>Multicrustacea</taxon>
        <taxon>Malacostraca</taxon>
        <taxon>Eumalacostraca</taxon>
        <taxon>Eucarida</taxon>
        <taxon>Decapoda</taxon>
        <taxon>Pleocyemata</taxon>
        <taxon>Astacidea</taxon>
        <taxon>Parastacoidea</taxon>
        <taxon>Parastacidae</taxon>
        <taxon>Cherax</taxon>
    </lineage>
</organism>
<name>A0AAW0VZX6_CHEQU</name>
<dbReference type="AlphaFoldDB" id="A0AAW0VZX6"/>
<evidence type="ECO:0000313" key="4">
    <source>
        <dbReference type="Proteomes" id="UP001445076"/>
    </source>
</evidence>
<feature type="non-terminal residue" evidence="3">
    <location>
        <position position="337"/>
    </location>
</feature>
<feature type="compositionally biased region" description="Gly residues" evidence="1">
    <location>
        <begin position="226"/>
        <end position="238"/>
    </location>
</feature>
<dbReference type="Gene3D" id="3.10.110.10">
    <property type="entry name" value="Ubiquitin Conjugating Enzyme"/>
    <property type="match status" value="1"/>
</dbReference>
<dbReference type="InterPro" id="IPR016135">
    <property type="entry name" value="UBQ-conjugating_enzyme/RWD"/>
</dbReference>
<evidence type="ECO:0000259" key="2">
    <source>
        <dbReference type="PROSITE" id="PS50127"/>
    </source>
</evidence>
<feature type="compositionally biased region" description="Low complexity" evidence="1">
    <location>
        <begin position="86"/>
        <end position="95"/>
    </location>
</feature>
<dbReference type="SUPFAM" id="SSF54495">
    <property type="entry name" value="UBC-like"/>
    <property type="match status" value="1"/>
</dbReference>
<feature type="compositionally biased region" description="Polar residues" evidence="1">
    <location>
        <begin position="110"/>
        <end position="129"/>
    </location>
</feature>
<comment type="caution">
    <text evidence="3">The sequence shown here is derived from an EMBL/GenBank/DDBJ whole genome shotgun (WGS) entry which is preliminary data.</text>
</comment>
<feature type="domain" description="UBC core" evidence="2">
    <location>
        <begin position="250"/>
        <end position="337"/>
    </location>
</feature>
<protein>
    <recommendedName>
        <fullName evidence="2">UBC core domain-containing protein</fullName>
    </recommendedName>
</protein>